<dbReference type="AlphaFoldDB" id="A0A2P6QY82"/>
<feature type="compositionally biased region" description="Basic and acidic residues" evidence="1">
    <location>
        <begin position="64"/>
        <end position="87"/>
    </location>
</feature>
<evidence type="ECO:0000313" key="3">
    <source>
        <dbReference type="Proteomes" id="UP000238479"/>
    </source>
</evidence>
<dbReference type="EMBL" id="PDCK01000042">
    <property type="protein sequence ID" value="PRQ39152.1"/>
    <property type="molecule type" value="Genomic_DNA"/>
</dbReference>
<feature type="region of interest" description="Disordered" evidence="1">
    <location>
        <begin position="64"/>
        <end position="91"/>
    </location>
</feature>
<accession>A0A2P6QY82</accession>
<name>A0A2P6QY82_ROSCH</name>
<organism evidence="2 3">
    <name type="scientific">Rosa chinensis</name>
    <name type="common">China rose</name>
    <dbReference type="NCBI Taxonomy" id="74649"/>
    <lineage>
        <taxon>Eukaryota</taxon>
        <taxon>Viridiplantae</taxon>
        <taxon>Streptophyta</taxon>
        <taxon>Embryophyta</taxon>
        <taxon>Tracheophyta</taxon>
        <taxon>Spermatophyta</taxon>
        <taxon>Magnoliopsida</taxon>
        <taxon>eudicotyledons</taxon>
        <taxon>Gunneridae</taxon>
        <taxon>Pentapetalae</taxon>
        <taxon>rosids</taxon>
        <taxon>fabids</taxon>
        <taxon>Rosales</taxon>
        <taxon>Rosaceae</taxon>
        <taxon>Rosoideae</taxon>
        <taxon>Rosoideae incertae sedis</taxon>
        <taxon>Rosa</taxon>
    </lineage>
</organism>
<proteinExistence type="predicted"/>
<protein>
    <submittedName>
        <fullName evidence="2">Uncharacterized protein</fullName>
    </submittedName>
</protein>
<comment type="caution">
    <text evidence="2">The sequence shown here is derived from an EMBL/GenBank/DDBJ whole genome shotgun (WGS) entry which is preliminary data.</text>
</comment>
<sequence length="241" mass="27055">MTKLEKQVQETKNRRNDSKEQTVGNSNRIVDENANSDKSKITSETILGLGTVILKHGSKFEKQIEEANEKSRGDCETPRKNSERNKTSSETIHSLESMLIKHSSKLDKEFEEAKKNFVGTSAIDLNKNAAENMKKNASATETNKKAGTKGAQGSLDKIMLNNVHRLEREKMQALPKGNNYEFRTVDKKKGGNNVTLKEIDTLLRQGTWQLPCTPHERPLLNCRQAYCSMELCQALPLIPPG</sequence>
<feature type="compositionally biased region" description="Basic and acidic residues" evidence="1">
    <location>
        <begin position="1"/>
        <end position="20"/>
    </location>
</feature>
<dbReference type="Proteomes" id="UP000238479">
    <property type="component" value="Chromosome 4"/>
</dbReference>
<dbReference type="PANTHER" id="PTHR36325">
    <property type="entry name" value="MYOSIN-2 HEAVY CHAIN-LIKE PROTEIN"/>
    <property type="match status" value="1"/>
</dbReference>
<feature type="region of interest" description="Disordered" evidence="1">
    <location>
        <begin position="1"/>
        <end position="40"/>
    </location>
</feature>
<evidence type="ECO:0000256" key="1">
    <source>
        <dbReference type="SAM" id="MobiDB-lite"/>
    </source>
</evidence>
<feature type="compositionally biased region" description="Basic and acidic residues" evidence="1">
    <location>
        <begin position="29"/>
        <end position="40"/>
    </location>
</feature>
<dbReference type="Gramene" id="PRQ39152">
    <property type="protein sequence ID" value="PRQ39152"/>
    <property type="gene ID" value="RchiOBHm_Chr4g0421911"/>
</dbReference>
<dbReference type="PANTHER" id="PTHR36325:SF1">
    <property type="entry name" value="MYOSIN-2 HEAVY CHAIN-LIKE PROTEIN"/>
    <property type="match status" value="1"/>
</dbReference>
<keyword evidence="3" id="KW-1185">Reference proteome</keyword>
<reference evidence="2 3" key="1">
    <citation type="journal article" date="2018" name="Nat. Genet.">
        <title>The Rosa genome provides new insights in the design of modern roses.</title>
        <authorList>
            <person name="Bendahmane M."/>
        </authorList>
    </citation>
    <scope>NUCLEOTIDE SEQUENCE [LARGE SCALE GENOMIC DNA]</scope>
    <source>
        <strain evidence="3">cv. Old Blush</strain>
    </source>
</reference>
<gene>
    <name evidence="2" type="ORF">RchiOBHm_Chr4g0421911</name>
</gene>
<evidence type="ECO:0000313" key="2">
    <source>
        <dbReference type="EMBL" id="PRQ39152.1"/>
    </source>
</evidence>
<dbReference type="STRING" id="74649.A0A2P6QY82"/>